<feature type="signal peptide" evidence="1">
    <location>
        <begin position="1"/>
        <end position="21"/>
    </location>
</feature>
<evidence type="ECO:0000313" key="3">
    <source>
        <dbReference type="Proteomes" id="UP001642540"/>
    </source>
</evidence>
<feature type="chain" id="PRO_5045631778" evidence="1">
    <location>
        <begin position="22"/>
        <end position="157"/>
    </location>
</feature>
<keyword evidence="1" id="KW-0732">Signal</keyword>
<comment type="caution">
    <text evidence="2">The sequence shown here is derived from an EMBL/GenBank/DDBJ whole genome shotgun (WGS) entry which is preliminary data.</text>
</comment>
<gene>
    <name evidence="2" type="ORF">ODALV1_LOCUS9836</name>
</gene>
<dbReference type="EMBL" id="CAXLJM020000030">
    <property type="protein sequence ID" value="CAL8098127.1"/>
    <property type="molecule type" value="Genomic_DNA"/>
</dbReference>
<proteinExistence type="predicted"/>
<name>A0ABP1QDQ4_9HEXA</name>
<evidence type="ECO:0000313" key="2">
    <source>
        <dbReference type="EMBL" id="CAL8098127.1"/>
    </source>
</evidence>
<dbReference type="Proteomes" id="UP001642540">
    <property type="component" value="Unassembled WGS sequence"/>
</dbReference>
<reference evidence="2 3" key="1">
    <citation type="submission" date="2024-08" db="EMBL/GenBank/DDBJ databases">
        <authorList>
            <person name="Cucini C."/>
            <person name="Frati F."/>
        </authorList>
    </citation>
    <scope>NUCLEOTIDE SEQUENCE [LARGE SCALE GENOMIC DNA]</scope>
</reference>
<keyword evidence="3" id="KW-1185">Reference proteome</keyword>
<accession>A0ABP1QDQ4</accession>
<sequence>MKIKYVCLVFIVSRITFVGEAAKEGFKLVSPFLDKVWQTTRDRASEGYSGRLFYLEVNNKTLTLDATLRSYPDTVMVARDSGGNLVGCEGIEYLDRIAKFVTSSIKLWPGFPRVFWIGLGSNQESSEQYVVSVVRDGNFVLYKKPSDTLNARVTVDW</sequence>
<protein>
    <submittedName>
        <fullName evidence="2">Uncharacterized protein</fullName>
    </submittedName>
</protein>
<evidence type="ECO:0000256" key="1">
    <source>
        <dbReference type="SAM" id="SignalP"/>
    </source>
</evidence>
<organism evidence="2 3">
    <name type="scientific">Orchesella dallaii</name>
    <dbReference type="NCBI Taxonomy" id="48710"/>
    <lineage>
        <taxon>Eukaryota</taxon>
        <taxon>Metazoa</taxon>
        <taxon>Ecdysozoa</taxon>
        <taxon>Arthropoda</taxon>
        <taxon>Hexapoda</taxon>
        <taxon>Collembola</taxon>
        <taxon>Entomobryomorpha</taxon>
        <taxon>Entomobryoidea</taxon>
        <taxon>Orchesellidae</taxon>
        <taxon>Orchesellinae</taxon>
        <taxon>Orchesella</taxon>
    </lineage>
</organism>